<reference evidence="8 9" key="1">
    <citation type="submission" date="2016-05" db="EMBL/GenBank/DDBJ databases">
        <title>Comparative genomics of biotechnologically important yeasts.</title>
        <authorList>
            <consortium name="DOE Joint Genome Institute"/>
            <person name="Riley R."/>
            <person name="Haridas S."/>
            <person name="Wolfe K.H."/>
            <person name="Lopes M.R."/>
            <person name="Hittinger C.T."/>
            <person name="Goker M."/>
            <person name="Salamov A."/>
            <person name="Wisecaver J."/>
            <person name="Long T.M."/>
            <person name="Aerts A.L."/>
            <person name="Barry K."/>
            <person name="Choi C."/>
            <person name="Clum A."/>
            <person name="Coughlan A.Y."/>
            <person name="Deshpande S."/>
            <person name="Douglass A.P."/>
            <person name="Hanson S.J."/>
            <person name="Klenk H.-P."/>
            <person name="LaButti K."/>
            <person name="Lapidus A."/>
            <person name="Lindquist E."/>
            <person name="Lipzen A."/>
            <person name="Meier-kolthoff J.P."/>
            <person name="Ohm R.A."/>
            <person name="Otillar R.P."/>
            <person name="Pangilinan J."/>
            <person name="Peng Y."/>
            <person name="Rokas A."/>
            <person name="Rosa C.A."/>
            <person name="Scheuner C."/>
            <person name="Sibirny A.A."/>
            <person name="Slot J.C."/>
            <person name="Stielow J.B."/>
            <person name="Sun H."/>
            <person name="Kurtzman C.P."/>
            <person name="Blackwell M."/>
            <person name="Grigoriev I.V."/>
            <person name="Jeffries T.W."/>
        </authorList>
    </citation>
    <scope>NUCLEOTIDE SEQUENCE [LARGE SCALE GENOMIC DNA]</scope>
    <source>
        <strain evidence="8 9">NRRL YB-4993</strain>
    </source>
</reference>
<evidence type="ECO:0000313" key="8">
    <source>
        <dbReference type="EMBL" id="OBA23845.1"/>
    </source>
</evidence>
<dbReference type="Pfam" id="PF04117">
    <property type="entry name" value="Mpv17_PMP22"/>
    <property type="match status" value="1"/>
</dbReference>
<name>A0A1A0HIK5_9ASCO</name>
<evidence type="ECO:0000256" key="6">
    <source>
        <dbReference type="ARBA" id="ARBA00039302"/>
    </source>
</evidence>
<evidence type="ECO:0000256" key="1">
    <source>
        <dbReference type="ARBA" id="ARBA00004141"/>
    </source>
</evidence>
<evidence type="ECO:0000256" key="3">
    <source>
        <dbReference type="ARBA" id="ARBA00022692"/>
    </source>
</evidence>
<dbReference type="OrthoDB" id="430207at2759"/>
<gene>
    <name evidence="8" type="ORF">METBIDRAFT_37856</name>
</gene>
<protein>
    <recommendedName>
        <fullName evidence="6">Protein SYM1</fullName>
    </recommendedName>
</protein>
<keyword evidence="4" id="KW-1133">Transmembrane helix</keyword>
<dbReference type="RefSeq" id="XP_018714326.1">
    <property type="nucleotide sequence ID" value="XM_018856921.1"/>
</dbReference>
<dbReference type="STRING" id="869754.A0A1A0HIK5"/>
<sequence>MSFFFRKYNHLMNTRPLATNIATTGFLFGAGDFLAQQLEMRRPAPAGLAAKSAAYDMPRTARAVAYGSLVFGPLAGKWFGYLARVSVGSSAAANTLARVALDQCVFAPLVGIPLYFSCMTVMEAPADVRGAVTSKLHHAWWDTVRTNWMVWPAVQVANFGLVPPLFRLLVVNFLSIGWNCYLLMENSEK</sequence>
<evidence type="ECO:0000256" key="5">
    <source>
        <dbReference type="ARBA" id="ARBA00023136"/>
    </source>
</evidence>
<keyword evidence="3" id="KW-0812">Transmembrane</keyword>
<evidence type="ECO:0000256" key="2">
    <source>
        <dbReference type="ARBA" id="ARBA00006824"/>
    </source>
</evidence>
<organism evidence="8 9">
    <name type="scientific">Metschnikowia bicuspidata var. bicuspidata NRRL YB-4993</name>
    <dbReference type="NCBI Taxonomy" id="869754"/>
    <lineage>
        <taxon>Eukaryota</taxon>
        <taxon>Fungi</taxon>
        <taxon>Dikarya</taxon>
        <taxon>Ascomycota</taxon>
        <taxon>Saccharomycotina</taxon>
        <taxon>Pichiomycetes</taxon>
        <taxon>Metschnikowiaceae</taxon>
        <taxon>Metschnikowia</taxon>
    </lineage>
</organism>
<dbReference type="GeneID" id="30029897"/>
<evidence type="ECO:0000256" key="7">
    <source>
        <dbReference type="RuleBase" id="RU363053"/>
    </source>
</evidence>
<dbReference type="GO" id="GO:0016020">
    <property type="term" value="C:membrane"/>
    <property type="evidence" value="ECO:0007669"/>
    <property type="project" value="UniProtKB-SubCell"/>
</dbReference>
<proteinExistence type="inferred from homology"/>
<dbReference type="AlphaFoldDB" id="A0A1A0HIK5"/>
<keyword evidence="9" id="KW-1185">Reference proteome</keyword>
<comment type="similarity">
    <text evidence="2 7">Belongs to the peroxisomal membrane protein PXMP2/4 family.</text>
</comment>
<dbReference type="Proteomes" id="UP000092555">
    <property type="component" value="Unassembled WGS sequence"/>
</dbReference>
<dbReference type="PANTHER" id="PTHR11266">
    <property type="entry name" value="PEROXISOMAL MEMBRANE PROTEIN 2, PXMP2 MPV17"/>
    <property type="match status" value="1"/>
</dbReference>
<dbReference type="EMBL" id="LXTC01000001">
    <property type="protein sequence ID" value="OBA23845.1"/>
    <property type="molecule type" value="Genomic_DNA"/>
</dbReference>
<comment type="caution">
    <text evidence="8">The sequence shown here is derived from an EMBL/GenBank/DDBJ whole genome shotgun (WGS) entry which is preliminary data.</text>
</comment>
<evidence type="ECO:0000256" key="4">
    <source>
        <dbReference type="ARBA" id="ARBA00022989"/>
    </source>
</evidence>
<comment type="subcellular location">
    <subcellularLocation>
        <location evidence="1">Membrane</location>
        <topology evidence="1">Multi-pass membrane protein</topology>
    </subcellularLocation>
</comment>
<keyword evidence="5" id="KW-0472">Membrane</keyword>
<dbReference type="GO" id="GO:0005739">
    <property type="term" value="C:mitochondrion"/>
    <property type="evidence" value="ECO:0007669"/>
    <property type="project" value="TreeGrafter"/>
</dbReference>
<accession>A0A1A0HIK5</accession>
<evidence type="ECO:0000313" key="9">
    <source>
        <dbReference type="Proteomes" id="UP000092555"/>
    </source>
</evidence>
<dbReference type="InterPro" id="IPR007248">
    <property type="entry name" value="Mpv17_PMP22"/>
</dbReference>
<dbReference type="PANTHER" id="PTHR11266:SF17">
    <property type="entry name" value="PROTEIN MPV17"/>
    <property type="match status" value="1"/>
</dbReference>